<feature type="region of interest" description="Disordered" evidence="7">
    <location>
        <begin position="318"/>
        <end position="357"/>
    </location>
</feature>
<feature type="domain" description="Pyridoxamine kinase/Phosphomethylpyrimidine kinase" evidence="8">
    <location>
        <begin position="38"/>
        <end position="187"/>
    </location>
</feature>
<evidence type="ECO:0000256" key="5">
    <source>
        <dbReference type="ARBA" id="ARBA00022777"/>
    </source>
</evidence>
<dbReference type="GO" id="GO:0005524">
    <property type="term" value="F:ATP binding"/>
    <property type="evidence" value="ECO:0007669"/>
    <property type="project" value="UniProtKB-KW"/>
</dbReference>
<keyword evidence="3" id="KW-0808">Transferase</keyword>
<dbReference type="PANTHER" id="PTHR10534:SF2">
    <property type="entry name" value="PYRIDOXAL KINASE"/>
    <property type="match status" value="1"/>
</dbReference>
<dbReference type="AlphaFoldDB" id="A0A427XSB8"/>
<dbReference type="OrthoDB" id="2104723at2759"/>
<organism evidence="9 10">
    <name type="scientific">Apiotrichum porosum</name>
    <dbReference type="NCBI Taxonomy" id="105984"/>
    <lineage>
        <taxon>Eukaryota</taxon>
        <taxon>Fungi</taxon>
        <taxon>Dikarya</taxon>
        <taxon>Basidiomycota</taxon>
        <taxon>Agaricomycotina</taxon>
        <taxon>Tremellomycetes</taxon>
        <taxon>Trichosporonales</taxon>
        <taxon>Trichosporonaceae</taxon>
        <taxon>Apiotrichum</taxon>
    </lineage>
</organism>
<evidence type="ECO:0000313" key="9">
    <source>
        <dbReference type="EMBL" id="RSH81749.1"/>
    </source>
</evidence>
<keyword evidence="6" id="KW-0067">ATP-binding</keyword>
<accession>A0A427XSB8</accession>
<evidence type="ECO:0000256" key="4">
    <source>
        <dbReference type="ARBA" id="ARBA00022741"/>
    </source>
</evidence>
<sequence>MGAPLDPNRILSIQSHVVSGYVGNRAATFPLQMLGYDVDVVNTVQFSNHTGYGHTNGHKTTPEQLTAIFEGLFTNGLVAHARVLTGYIPGAESLAVVGKQVERMKKDGGEALTYLLDPVMGDIGTGLYVNPDVVPVYKDLLKLATIITPNQFETELLSDVKITSLETLHQALTALHTTYGVPHVVVSSIPLPISLVSSIGVPAPPQSYTRLLPAARPPWYDAVGVGEPDDEVLVCFASTYKSDGTLDTHAFALPTIRGYFSGVGDLFSALVLGHYNHPEAKSTLPPLAHAVSRALLTVQQILLRTHLYSLTVAASGTATPRPLHEGETNPDSVIPSDAELDDAPPLNPSDPKRKARRMRLREMRVVQERALIVDGGEGWPGVKVDWDAVKLGKA</sequence>
<dbReference type="EMBL" id="RSCE01000006">
    <property type="protein sequence ID" value="RSH81749.1"/>
    <property type="molecule type" value="Genomic_DNA"/>
</dbReference>
<dbReference type="RefSeq" id="XP_028476204.1">
    <property type="nucleotide sequence ID" value="XM_028623271.1"/>
</dbReference>
<keyword evidence="10" id="KW-1185">Reference proteome</keyword>
<dbReference type="GeneID" id="39592484"/>
<dbReference type="Gene3D" id="3.40.1190.20">
    <property type="match status" value="1"/>
</dbReference>
<gene>
    <name evidence="9" type="primary">BUD16</name>
    <name evidence="9" type="ORF">EHS24_007941</name>
</gene>
<comment type="caution">
    <text evidence="9">The sequence shown here is derived from an EMBL/GenBank/DDBJ whole genome shotgun (WGS) entry which is preliminary data.</text>
</comment>
<evidence type="ECO:0000256" key="1">
    <source>
        <dbReference type="ARBA" id="ARBA00008805"/>
    </source>
</evidence>
<protein>
    <recommendedName>
        <fullName evidence="2">pyridoxal kinase</fullName>
        <ecNumber evidence="2">2.7.1.35</ecNumber>
    </recommendedName>
</protein>
<evidence type="ECO:0000259" key="8">
    <source>
        <dbReference type="Pfam" id="PF08543"/>
    </source>
</evidence>
<reference evidence="9 10" key="1">
    <citation type="submission" date="2018-11" db="EMBL/GenBank/DDBJ databases">
        <title>Genome sequence of Apiotrichum porosum DSM 27194.</title>
        <authorList>
            <person name="Aliyu H."/>
            <person name="Gorte O."/>
            <person name="Ochsenreither K."/>
        </authorList>
    </citation>
    <scope>NUCLEOTIDE SEQUENCE [LARGE SCALE GENOMIC DNA]</scope>
    <source>
        <strain evidence="9 10">DSM 27194</strain>
    </source>
</reference>
<dbReference type="InterPro" id="IPR029056">
    <property type="entry name" value="Ribokinase-like"/>
</dbReference>
<dbReference type="Proteomes" id="UP000279236">
    <property type="component" value="Unassembled WGS sequence"/>
</dbReference>
<evidence type="ECO:0000256" key="7">
    <source>
        <dbReference type="SAM" id="MobiDB-lite"/>
    </source>
</evidence>
<dbReference type="CDD" id="cd01173">
    <property type="entry name" value="pyridoxal_pyridoxamine_kinase"/>
    <property type="match status" value="1"/>
</dbReference>
<dbReference type="SUPFAM" id="SSF53613">
    <property type="entry name" value="Ribokinase-like"/>
    <property type="match status" value="1"/>
</dbReference>
<dbReference type="GO" id="GO:0008478">
    <property type="term" value="F:pyridoxal kinase activity"/>
    <property type="evidence" value="ECO:0007669"/>
    <property type="project" value="UniProtKB-EC"/>
</dbReference>
<dbReference type="NCBIfam" id="TIGR00687">
    <property type="entry name" value="pyridox_kin"/>
    <property type="match status" value="1"/>
</dbReference>
<dbReference type="InterPro" id="IPR013749">
    <property type="entry name" value="PM/HMP-P_kinase-1"/>
</dbReference>
<dbReference type="GO" id="GO:0009443">
    <property type="term" value="P:pyridoxal 5'-phosphate salvage"/>
    <property type="evidence" value="ECO:0007669"/>
    <property type="project" value="InterPro"/>
</dbReference>
<name>A0A427XSB8_9TREE</name>
<keyword evidence="4" id="KW-0547">Nucleotide-binding</keyword>
<evidence type="ECO:0000256" key="2">
    <source>
        <dbReference type="ARBA" id="ARBA00012104"/>
    </source>
</evidence>
<dbReference type="PANTHER" id="PTHR10534">
    <property type="entry name" value="PYRIDOXAL KINASE"/>
    <property type="match status" value="1"/>
</dbReference>
<dbReference type="EC" id="2.7.1.35" evidence="2"/>
<evidence type="ECO:0000256" key="6">
    <source>
        <dbReference type="ARBA" id="ARBA00022840"/>
    </source>
</evidence>
<dbReference type="STRING" id="105984.A0A427XSB8"/>
<evidence type="ECO:0000313" key="10">
    <source>
        <dbReference type="Proteomes" id="UP000279236"/>
    </source>
</evidence>
<proteinExistence type="inferred from homology"/>
<dbReference type="GO" id="GO:0005829">
    <property type="term" value="C:cytosol"/>
    <property type="evidence" value="ECO:0007669"/>
    <property type="project" value="TreeGrafter"/>
</dbReference>
<evidence type="ECO:0000256" key="3">
    <source>
        <dbReference type="ARBA" id="ARBA00022679"/>
    </source>
</evidence>
<comment type="similarity">
    <text evidence="1">Belongs to the pyridoxine kinase family.</text>
</comment>
<keyword evidence="5 9" id="KW-0418">Kinase</keyword>
<dbReference type="Pfam" id="PF08543">
    <property type="entry name" value="Phos_pyr_kin"/>
    <property type="match status" value="1"/>
</dbReference>
<dbReference type="InterPro" id="IPR004625">
    <property type="entry name" value="PyrdxlKinase"/>
</dbReference>